<keyword evidence="1" id="KW-0812">Transmembrane</keyword>
<protein>
    <submittedName>
        <fullName evidence="2">Hypothetical membrane protein</fullName>
    </submittedName>
</protein>
<dbReference type="InParanoid" id="Q2LSQ3"/>
<feature type="transmembrane region" description="Helical" evidence="1">
    <location>
        <begin position="60"/>
        <end position="82"/>
    </location>
</feature>
<organism evidence="2 3">
    <name type="scientific">Syntrophus aciditrophicus (strain SB)</name>
    <dbReference type="NCBI Taxonomy" id="56780"/>
    <lineage>
        <taxon>Bacteria</taxon>
        <taxon>Pseudomonadati</taxon>
        <taxon>Thermodesulfobacteriota</taxon>
        <taxon>Syntrophia</taxon>
        <taxon>Syntrophales</taxon>
        <taxon>Syntrophaceae</taxon>
        <taxon>Syntrophus</taxon>
    </lineage>
</organism>
<dbReference type="InterPro" id="IPR007462">
    <property type="entry name" value="COV1-like"/>
</dbReference>
<dbReference type="Proteomes" id="UP000001933">
    <property type="component" value="Chromosome"/>
</dbReference>
<dbReference type="KEGG" id="sat:SYN_00418"/>
<dbReference type="HOGENOM" id="CLU_068050_1_1_7"/>
<gene>
    <name evidence="2" type="ORF">SYN_00418</name>
</gene>
<proteinExistence type="predicted"/>
<dbReference type="PANTHER" id="PTHR31876">
    <property type="entry name" value="COV-LIKE PROTEIN 1"/>
    <property type="match status" value="1"/>
</dbReference>
<evidence type="ECO:0000256" key="1">
    <source>
        <dbReference type="SAM" id="Phobius"/>
    </source>
</evidence>
<keyword evidence="1" id="KW-0472">Membrane</keyword>
<reference evidence="2 3" key="1">
    <citation type="journal article" date="2007" name="Proc. Natl. Acad. Sci. U.S.A.">
        <title>The genome of Syntrophus aciditrophicus: life at the thermodynamic limit of microbial growth.</title>
        <authorList>
            <person name="McInerney M.J."/>
            <person name="Rohlin L."/>
            <person name="Mouttaki H."/>
            <person name="Kim U."/>
            <person name="Krupp R.S."/>
            <person name="Rios-Hernandez L."/>
            <person name="Sieber J."/>
            <person name="Struchtemeyer C.G."/>
            <person name="Bhattacharyya A."/>
            <person name="Campbell J.W."/>
            <person name="Gunsalus R.P."/>
        </authorList>
    </citation>
    <scope>NUCLEOTIDE SEQUENCE [LARGE SCALE GENOMIC DNA]</scope>
    <source>
        <strain evidence="2 3">SB</strain>
    </source>
</reference>
<sequence length="211" mass="23280">MSKHSERNILLGKKLRGIFLTGLAVTVPLGLTIYILSLIVKAMDSLLTFIPRSYQPEALLGMRIPGLGIMITLIIVFVCGLVTQSYIGGKMVNMGESLLHKIPVVRSIYNAFKQIFDTLFISKNQNFKKVVLVEFPRKGLYSVGFMTGTTDSEHSKKLCEKNCRVFVPTTPNPTTGFLIMVNDDELIELDITVEAAFTLIISGGIVAPPNQ</sequence>
<dbReference type="AlphaFoldDB" id="Q2LSQ3"/>
<dbReference type="eggNOG" id="COG2928">
    <property type="taxonomic scope" value="Bacteria"/>
</dbReference>
<keyword evidence="1" id="KW-1133">Transmembrane helix</keyword>
<dbReference type="PANTHER" id="PTHR31876:SF26">
    <property type="entry name" value="PROTEIN LIKE COV 2"/>
    <property type="match status" value="1"/>
</dbReference>
<dbReference type="OrthoDB" id="9780267at2"/>
<accession>Q2LSQ3</accession>
<keyword evidence="3" id="KW-1185">Reference proteome</keyword>
<dbReference type="Pfam" id="PF04367">
    <property type="entry name" value="DUF502"/>
    <property type="match status" value="1"/>
</dbReference>
<evidence type="ECO:0000313" key="2">
    <source>
        <dbReference type="EMBL" id="ABC77116.1"/>
    </source>
</evidence>
<evidence type="ECO:0000313" key="3">
    <source>
        <dbReference type="Proteomes" id="UP000001933"/>
    </source>
</evidence>
<name>Q2LSQ3_SYNAS</name>
<dbReference type="STRING" id="56780.SYN_00418"/>
<feature type="transmembrane region" description="Helical" evidence="1">
    <location>
        <begin position="20"/>
        <end position="40"/>
    </location>
</feature>
<dbReference type="EMBL" id="CP000252">
    <property type="protein sequence ID" value="ABC77116.1"/>
    <property type="molecule type" value="Genomic_DNA"/>
</dbReference>